<accession>A0A0A8YE98</accession>
<evidence type="ECO:0000313" key="2">
    <source>
        <dbReference type="EMBL" id="JAD23933.1"/>
    </source>
</evidence>
<proteinExistence type="predicted"/>
<sequence>MSALGSEPLIAAATSQQATATSPSSPWISSQPTPLIRQPGSIA</sequence>
<dbReference type="EMBL" id="GBRH01273962">
    <property type="protein sequence ID" value="JAD23933.1"/>
    <property type="molecule type" value="Transcribed_RNA"/>
</dbReference>
<organism evidence="2">
    <name type="scientific">Arundo donax</name>
    <name type="common">Giant reed</name>
    <name type="synonym">Donax arundinaceus</name>
    <dbReference type="NCBI Taxonomy" id="35708"/>
    <lineage>
        <taxon>Eukaryota</taxon>
        <taxon>Viridiplantae</taxon>
        <taxon>Streptophyta</taxon>
        <taxon>Embryophyta</taxon>
        <taxon>Tracheophyta</taxon>
        <taxon>Spermatophyta</taxon>
        <taxon>Magnoliopsida</taxon>
        <taxon>Liliopsida</taxon>
        <taxon>Poales</taxon>
        <taxon>Poaceae</taxon>
        <taxon>PACMAD clade</taxon>
        <taxon>Arundinoideae</taxon>
        <taxon>Arundineae</taxon>
        <taxon>Arundo</taxon>
    </lineage>
</organism>
<protein>
    <submittedName>
        <fullName evidence="2">Uncharacterized protein</fullName>
    </submittedName>
</protein>
<feature type="region of interest" description="Disordered" evidence="1">
    <location>
        <begin position="1"/>
        <end position="43"/>
    </location>
</feature>
<dbReference type="AlphaFoldDB" id="A0A0A8YE98"/>
<evidence type="ECO:0000256" key="1">
    <source>
        <dbReference type="SAM" id="MobiDB-lite"/>
    </source>
</evidence>
<reference evidence="2" key="1">
    <citation type="submission" date="2014-09" db="EMBL/GenBank/DDBJ databases">
        <authorList>
            <person name="Magalhaes I.L.F."/>
            <person name="Oliveira U."/>
            <person name="Santos F.R."/>
            <person name="Vidigal T.H.D.A."/>
            <person name="Brescovit A.D."/>
            <person name="Santos A.J."/>
        </authorList>
    </citation>
    <scope>NUCLEOTIDE SEQUENCE</scope>
    <source>
        <tissue evidence="2">Shoot tissue taken approximately 20 cm above the soil surface</tissue>
    </source>
</reference>
<feature type="compositionally biased region" description="Low complexity" evidence="1">
    <location>
        <begin position="11"/>
        <end position="26"/>
    </location>
</feature>
<name>A0A0A8YE98_ARUDO</name>
<reference evidence="2" key="2">
    <citation type="journal article" date="2015" name="Data Brief">
        <title>Shoot transcriptome of the giant reed, Arundo donax.</title>
        <authorList>
            <person name="Barrero R.A."/>
            <person name="Guerrero F.D."/>
            <person name="Moolhuijzen P."/>
            <person name="Goolsby J.A."/>
            <person name="Tidwell J."/>
            <person name="Bellgard S.E."/>
            <person name="Bellgard M.I."/>
        </authorList>
    </citation>
    <scope>NUCLEOTIDE SEQUENCE</scope>
    <source>
        <tissue evidence="2">Shoot tissue taken approximately 20 cm above the soil surface</tissue>
    </source>
</reference>